<dbReference type="InterPro" id="IPR037360">
    <property type="entry name" value="COMMD9"/>
</dbReference>
<comment type="caution">
    <text evidence="1">The sequence shown here is derived from an EMBL/GenBank/DDBJ whole genome shotgun (WGS) entry which is preliminary data.</text>
</comment>
<dbReference type="PANTHER" id="PTHR15663:SF4">
    <property type="entry name" value="COMM DOMAIN-CONTAINING PROTEIN 9"/>
    <property type="match status" value="1"/>
</dbReference>
<accession>A0AA38GRY4</accession>
<protein>
    <submittedName>
        <fullName evidence="1">Uncharacterized protein</fullName>
    </submittedName>
</protein>
<proteinExistence type="predicted"/>
<keyword evidence="2" id="KW-1185">Reference proteome</keyword>
<dbReference type="AlphaFoldDB" id="A0AA38GRY4"/>
<feature type="non-terminal residue" evidence="1">
    <location>
        <position position="1"/>
    </location>
</feature>
<organism evidence="1 2">
    <name type="scientific">Taxus chinensis</name>
    <name type="common">Chinese yew</name>
    <name type="synonym">Taxus wallichiana var. chinensis</name>
    <dbReference type="NCBI Taxonomy" id="29808"/>
    <lineage>
        <taxon>Eukaryota</taxon>
        <taxon>Viridiplantae</taxon>
        <taxon>Streptophyta</taxon>
        <taxon>Embryophyta</taxon>
        <taxon>Tracheophyta</taxon>
        <taxon>Spermatophyta</taxon>
        <taxon>Pinopsida</taxon>
        <taxon>Pinidae</taxon>
        <taxon>Conifers II</taxon>
        <taxon>Cupressales</taxon>
        <taxon>Taxaceae</taxon>
        <taxon>Taxus</taxon>
    </lineage>
</organism>
<dbReference type="PANTHER" id="PTHR15663">
    <property type="entry name" value="COMM DOMAIN-CONTAINING PROTEIN 9"/>
    <property type="match status" value="1"/>
</dbReference>
<dbReference type="Proteomes" id="UP000824469">
    <property type="component" value="Unassembled WGS sequence"/>
</dbReference>
<sequence>HLPKLVRAKTQESIEVILRSLWRTRKSGLDAAEKAHLQDLLQLPSHEELDPVSLPRLKAMTWSMENQNSTPANRVAVINLK</sequence>
<reference evidence="1 2" key="1">
    <citation type="journal article" date="2021" name="Nat. Plants">
        <title>The Taxus genome provides insights into paclitaxel biosynthesis.</title>
        <authorList>
            <person name="Xiong X."/>
            <person name="Gou J."/>
            <person name="Liao Q."/>
            <person name="Li Y."/>
            <person name="Zhou Q."/>
            <person name="Bi G."/>
            <person name="Li C."/>
            <person name="Du R."/>
            <person name="Wang X."/>
            <person name="Sun T."/>
            <person name="Guo L."/>
            <person name="Liang H."/>
            <person name="Lu P."/>
            <person name="Wu Y."/>
            <person name="Zhang Z."/>
            <person name="Ro D.K."/>
            <person name="Shang Y."/>
            <person name="Huang S."/>
            <person name="Yan J."/>
        </authorList>
    </citation>
    <scope>NUCLEOTIDE SEQUENCE [LARGE SCALE GENOMIC DNA]</scope>
    <source>
        <strain evidence="1">Ta-2019</strain>
    </source>
</reference>
<feature type="non-terminal residue" evidence="1">
    <location>
        <position position="81"/>
    </location>
</feature>
<gene>
    <name evidence="1" type="ORF">KI387_000065</name>
</gene>
<name>A0AA38GRY4_TAXCH</name>
<evidence type="ECO:0000313" key="1">
    <source>
        <dbReference type="EMBL" id="KAH9327957.1"/>
    </source>
</evidence>
<evidence type="ECO:0000313" key="2">
    <source>
        <dbReference type="Proteomes" id="UP000824469"/>
    </source>
</evidence>
<dbReference type="EMBL" id="JAHRHJ020000001">
    <property type="protein sequence ID" value="KAH9327957.1"/>
    <property type="molecule type" value="Genomic_DNA"/>
</dbReference>